<gene>
    <name evidence="1" type="ORF">SAMN04487894_113104</name>
</gene>
<dbReference type="Gene3D" id="2.60.120.200">
    <property type="match status" value="1"/>
</dbReference>
<sequence length="322" mass="35767">MTVKQLTCTLVVLAAIAGFKPPHGPARHYPGGSLAAQYPNDRGIEQDPDVLYAEKFSDGMSNILARYTDVVNSGGMSLDSVDVPAKGCIALKMTNQGGKNDGGHLFRMFDPGFDSVLYIRYYVKYPSGSKGYIHHESVWIGGYRPATRYPNPRAGTCALGDQRISIAYEPVGPLDDMDTYLYWGDMRAGARGKCYGNDMINGSPQSKKIPWDQWMCVELMIRLNHPATASNGELQVWQDGAVVGHWGPGFPNGKWLADSWMNDKTGPPFEGFRWRTNEKLNLNYIWIEFYDDTTPEGASHHIKFSNLVIAKRYIGPIKSGKG</sequence>
<dbReference type="AlphaFoldDB" id="A0A1G6XL42"/>
<dbReference type="OrthoDB" id="979738at2"/>
<protein>
    <recommendedName>
        <fullName evidence="3">Polysaccharide lyase</fullName>
    </recommendedName>
</protein>
<dbReference type="Proteomes" id="UP000198757">
    <property type="component" value="Unassembled WGS sequence"/>
</dbReference>
<keyword evidence="2" id="KW-1185">Reference proteome</keyword>
<name>A0A1G6XL42_NIADE</name>
<proteinExistence type="predicted"/>
<dbReference type="STRING" id="1285928.SAMN04487894_113104"/>
<evidence type="ECO:0000313" key="2">
    <source>
        <dbReference type="Proteomes" id="UP000198757"/>
    </source>
</evidence>
<organism evidence="1 2">
    <name type="scientific">Niabella drilacis (strain DSM 25811 / CCM 8410 / CCUG 62505 / LMG 26954 / E90)</name>
    <dbReference type="NCBI Taxonomy" id="1285928"/>
    <lineage>
        <taxon>Bacteria</taxon>
        <taxon>Pseudomonadati</taxon>
        <taxon>Bacteroidota</taxon>
        <taxon>Chitinophagia</taxon>
        <taxon>Chitinophagales</taxon>
        <taxon>Chitinophagaceae</taxon>
        <taxon>Niabella</taxon>
    </lineage>
</organism>
<reference evidence="2" key="1">
    <citation type="submission" date="2016-10" db="EMBL/GenBank/DDBJ databases">
        <authorList>
            <person name="Varghese N."/>
            <person name="Submissions S."/>
        </authorList>
    </citation>
    <scope>NUCLEOTIDE SEQUENCE [LARGE SCALE GENOMIC DNA]</scope>
    <source>
        <strain evidence="2">DSM 25811 / CCM 8410 / LMG 26954 / E90</strain>
    </source>
</reference>
<evidence type="ECO:0008006" key="3">
    <source>
        <dbReference type="Google" id="ProtNLM"/>
    </source>
</evidence>
<evidence type="ECO:0000313" key="1">
    <source>
        <dbReference type="EMBL" id="SDD78483.1"/>
    </source>
</evidence>
<accession>A0A1G6XL42</accession>
<dbReference type="RefSeq" id="WP_143019858.1">
    <property type="nucleotide sequence ID" value="NZ_FMZO01000013.1"/>
</dbReference>
<dbReference type="EMBL" id="FMZO01000013">
    <property type="protein sequence ID" value="SDD78483.1"/>
    <property type="molecule type" value="Genomic_DNA"/>
</dbReference>